<protein>
    <submittedName>
        <fullName evidence="3">Rap1a domain-containing protein</fullName>
    </submittedName>
</protein>
<evidence type="ECO:0000313" key="3">
    <source>
        <dbReference type="EMBL" id="CAI8891111.1"/>
    </source>
</evidence>
<gene>
    <name evidence="3" type="ORF">MSZNOR_3248</name>
</gene>
<evidence type="ECO:0000313" key="4">
    <source>
        <dbReference type="Proteomes" id="UP001162030"/>
    </source>
</evidence>
<dbReference type="InterPro" id="IPR041238">
    <property type="entry name" value="Rap1a"/>
</dbReference>
<organism evidence="3 4">
    <name type="scientific">Methylocaldum szegediense</name>
    <dbReference type="NCBI Taxonomy" id="73780"/>
    <lineage>
        <taxon>Bacteria</taxon>
        <taxon>Pseudomonadati</taxon>
        <taxon>Pseudomonadota</taxon>
        <taxon>Gammaproteobacteria</taxon>
        <taxon>Methylococcales</taxon>
        <taxon>Methylococcaceae</taxon>
        <taxon>Methylocaldum</taxon>
    </lineage>
</organism>
<dbReference type="RefSeq" id="WP_317963306.1">
    <property type="nucleotide sequence ID" value="NZ_OX458333.1"/>
</dbReference>
<feature type="chain" id="PRO_5046255344" evidence="1">
    <location>
        <begin position="29"/>
        <end position="139"/>
    </location>
</feature>
<evidence type="ECO:0000259" key="2">
    <source>
        <dbReference type="Pfam" id="PF18602"/>
    </source>
</evidence>
<evidence type="ECO:0000256" key="1">
    <source>
        <dbReference type="SAM" id="SignalP"/>
    </source>
</evidence>
<dbReference type="Proteomes" id="UP001162030">
    <property type="component" value="Chromosome"/>
</dbReference>
<dbReference type="EMBL" id="OX458333">
    <property type="protein sequence ID" value="CAI8891111.1"/>
    <property type="molecule type" value="Genomic_DNA"/>
</dbReference>
<name>A0ABN8X806_9GAMM</name>
<proteinExistence type="predicted"/>
<accession>A0ABN8X806</accession>
<keyword evidence="4" id="KW-1185">Reference proteome</keyword>
<feature type="domain" description="Rap1a immunity protein" evidence="2">
    <location>
        <begin position="37"/>
        <end position="129"/>
    </location>
</feature>
<dbReference type="Pfam" id="PF18602">
    <property type="entry name" value="Rap1a"/>
    <property type="match status" value="1"/>
</dbReference>
<reference evidence="3 4" key="1">
    <citation type="submission" date="2023-03" db="EMBL/GenBank/DDBJ databases">
        <authorList>
            <person name="Pearce D."/>
        </authorList>
    </citation>
    <scope>NUCLEOTIDE SEQUENCE [LARGE SCALE GENOMIC DNA]</scope>
    <source>
        <strain evidence="3">Msz</strain>
    </source>
</reference>
<feature type="signal peptide" evidence="1">
    <location>
        <begin position="1"/>
        <end position="28"/>
    </location>
</feature>
<sequence length="139" mass="15456">MQSKISANTGLLLLAALIHLSVVSAATAKEDFLVRNVQDLIDLCTTPADDPLNVAAVHFCTGYLVGAYHYHESEHSGPDSRPLVCPPDPKPTRQEAIAEFVSWTQAHPEYNNERPVDVMFRFLAERWPCRQTPLPGMTK</sequence>
<keyword evidence="1" id="KW-0732">Signal</keyword>